<evidence type="ECO:0000256" key="2">
    <source>
        <dbReference type="ARBA" id="ARBA00022443"/>
    </source>
</evidence>
<dbReference type="PROSITE" id="PS50002">
    <property type="entry name" value="SH3"/>
    <property type="match status" value="1"/>
</dbReference>
<evidence type="ECO:0000259" key="7">
    <source>
        <dbReference type="PROSITE" id="PS50002"/>
    </source>
</evidence>
<dbReference type="Gene3D" id="1.20.120.230">
    <property type="entry name" value="Alpha-catenin/vinculin-like"/>
    <property type="match status" value="1"/>
</dbReference>
<dbReference type="Proteomes" id="UP000030764">
    <property type="component" value="Unassembled WGS sequence"/>
</dbReference>
<dbReference type="EMBL" id="KL363185">
    <property type="protein sequence ID" value="KFD58117.1"/>
    <property type="molecule type" value="Genomic_DNA"/>
</dbReference>
<gene>
    <name evidence="8" type="ORF">M513_00880</name>
    <name evidence="9" type="ORF">M514_00880</name>
</gene>
<evidence type="ECO:0000256" key="4">
    <source>
        <dbReference type="ARBA" id="ARBA00022889"/>
    </source>
</evidence>
<feature type="region of interest" description="Disordered" evidence="6">
    <location>
        <begin position="168"/>
        <end position="188"/>
    </location>
</feature>
<dbReference type="InterPro" id="IPR037362">
    <property type="entry name" value="CAS_fam"/>
</dbReference>
<dbReference type="GO" id="GO:0005886">
    <property type="term" value="C:plasma membrane"/>
    <property type="evidence" value="ECO:0007669"/>
    <property type="project" value="TreeGrafter"/>
</dbReference>
<feature type="domain" description="SH3" evidence="7">
    <location>
        <begin position="12"/>
        <end position="77"/>
    </location>
</feature>
<evidence type="ECO:0000256" key="6">
    <source>
        <dbReference type="SAM" id="MobiDB-lite"/>
    </source>
</evidence>
<dbReference type="GO" id="GO:0005737">
    <property type="term" value="C:cytoplasm"/>
    <property type="evidence" value="ECO:0007669"/>
    <property type="project" value="TreeGrafter"/>
</dbReference>
<dbReference type="SMART" id="SM00326">
    <property type="entry name" value="SH3"/>
    <property type="match status" value="1"/>
</dbReference>
<dbReference type="EMBL" id="KL367596">
    <property type="protein sequence ID" value="KFD62417.1"/>
    <property type="molecule type" value="Genomic_DNA"/>
</dbReference>
<dbReference type="AlphaFoldDB" id="A0A085MLM1"/>
<dbReference type="GO" id="GO:0007169">
    <property type="term" value="P:cell surface receptor protein tyrosine kinase signaling pathway"/>
    <property type="evidence" value="ECO:0007669"/>
    <property type="project" value="TreeGrafter"/>
</dbReference>
<dbReference type="InterPro" id="IPR036028">
    <property type="entry name" value="SH3-like_dom_sf"/>
</dbReference>
<proteinExistence type="inferred from homology"/>
<evidence type="ECO:0000313" key="10">
    <source>
        <dbReference type="Proteomes" id="UP000030764"/>
    </source>
</evidence>
<evidence type="ECO:0000256" key="1">
    <source>
        <dbReference type="ARBA" id="ARBA00007848"/>
    </source>
</evidence>
<dbReference type="Pfam" id="PF12026">
    <property type="entry name" value="CAS_C"/>
    <property type="match status" value="1"/>
</dbReference>
<dbReference type="SUPFAM" id="SSF50044">
    <property type="entry name" value="SH3-domain"/>
    <property type="match status" value="1"/>
</dbReference>
<reference evidence="8 10" key="1">
    <citation type="journal article" date="2014" name="Nat. Genet.">
        <title>Genome and transcriptome of the porcine whipworm Trichuris suis.</title>
        <authorList>
            <person name="Jex A.R."/>
            <person name="Nejsum P."/>
            <person name="Schwarz E.M."/>
            <person name="Hu L."/>
            <person name="Young N.D."/>
            <person name="Hall R.S."/>
            <person name="Korhonen P.K."/>
            <person name="Liao S."/>
            <person name="Thamsborg S."/>
            <person name="Xia J."/>
            <person name="Xu P."/>
            <person name="Wang S."/>
            <person name="Scheerlinck J.P."/>
            <person name="Hofmann A."/>
            <person name="Sternberg P.W."/>
            <person name="Wang J."/>
            <person name="Gasser R.B."/>
        </authorList>
    </citation>
    <scope>NUCLEOTIDE SEQUENCE [LARGE SCALE GENOMIC DNA]</scope>
    <source>
        <strain evidence="9">DCEP-RM93F</strain>
        <strain evidence="8">DCEP-RM93M</strain>
    </source>
</reference>
<dbReference type="InterPro" id="IPR001452">
    <property type="entry name" value="SH3_domain"/>
</dbReference>
<keyword evidence="4" id="KW-0130">Cell adhesion</keyword>
<dbReference type="PANTHER" id="PTHR10654:SF18">
    <property type="entry name" value="IP17195P"/>
    <property type="match status" value="1"/>
</dbReference>
<dbReference type="PANTHER" id="PTHR10654">
    <property type="entry name" value="CAS SCAFFOLDING PROTEIN"/>
    <property type="match status" value="1"/>
</dbReference>
<dbReference type="CDD" id="cd11564">
    <property type="entry name" value="FAT-like_CAS_C"/>
    <property type="match status" value="1"/>
</dbReference>
<dbReference type="InterPro" id="IPR021901">
    <property type="entry name" value="CAS_C"/>
</dbReference>
<evidence type="ECO:0000313" key="8">
    <source>
        <dbReference type="EMBL" id="KFD58117.1"/>
    </source>
</evidence>
<dbReference type="Proteomes" id="UP000030758">
    <property type="component" value="Unassembled WGS sequence"/>
</dbReference>
<dbReference type="Pfam" id="PF00018">
    <property type="entry name" value="SH3_1"/>
    <property type="match status" value="1"/>
</dbReference>
<keyword evidence="10" id="KW-1185">Reference proteome</keyword>
<dbReference type="Gene3D" id="2.30.30.40">
    <property type="entry name" value="SH3 Domains"/>
    <property type="match status" value="1"/>
</dbReference>
<protein>
    <recommendedName>
        <fullName evidence="7">SH3 domain-containing protein</fullName>
    </recommendedName>
</protein>
<keyword evidence="2 5" id="KW-0728">SH3 domain</keyword>
<name>A0A085MLM1_9BILA</name>
<evidence type="ECO:0000256" key="3">
    <source>
        <dbReference type="ARBA" id="ARBA00022553"/>
    </source>
</evidence>
<sequence>MPGCQSNSELTEQYCLARAVYDNDCEWPNELPFKKGDLLYVLNINRTGCVAEGWCVCVSRDGKQGIAPTNRLKMLSSSNDEGSSELISPRSIKDVLHCDSSDLDSVDSDFSSSTHSFDKSLRPECRRHSSTYQSGNAYDVPAQFRPDYRPNIRNVPIKIEAFSKSPTAIGGPSKVSKSSTQFGYNRSPSNVSEEEVNCYESPSLPKTFRSSIGNIRPAEFPDLSSDIVKEKSGTFHGINGQGSRGSPLAASSFSHAFSNVDVRRSNENDASLGSCLPKSVLISESIESSPVVNLLERSGSGAQSDLYDVPSSSRTTVDLNSYDTPSNSYPLRGGRALPRAGVAFYPVTSQMNHPNFNRTVAPTASTNRPDLVNSPIEDGSTSLADYSNLHADALVFYEQFKSCVNGLVAEHLPNVAKSPSEWSVHFLVVKCSKALEVLHQLVNAVKRSVQSVPLQERKDLVTNQAELVKRYYPLFPALESSLKLMQDVFKSCDQKSQSISDRCSSLSQFVGIGRQVLEQLRFMLALNSTSEFSCQPKKLSLESSQSTGPTNEASITSDALSMFDDYDFVENVLPSKADGRSNEILNPSLVAKATLDSDIARLCANLDEDSLEILRFYSPQINNHIQCLSNFVDDFLSTIENNQPPRIFIGQIKFVVLAAHKLVYIGDSIALCVSSPDLRWATSERANKLCENLRSCVRLAKMAAQNFPAIADVQAMIRGVVTVSTSAQLLRLLVDGCLGFTE</sequence>
<keyword evidence="3" id="KW-0597">Phosphoprotein</keyword>
<organism evidence="8 10">
    <name type="scientific">Trichuris suis</name>
    <name type="common">pig whipworm</name>
    <dbReference type="NCBI Taxonomy" id="68888"/>
    <lineage>
        <taxon>Eukaryota</taxon>
        <taxon>Metazoa</taxon>
        <taxon>Ecdysozoa</taxon>
        <taxon>Nematoda</taxon>
        <taxon>Enoplea</taxon>
        <taxon>Dorylaimia</taxon>
        <taxon>Trichinellida</taxon>
        <taxon>Trichuridae</taxon>
        <taxon>Trichuris</taxon>
    </lineage>
</organism>
<dbReference type="GO" id="GO:0016477">
    <property type="term" value="P:cell migration"/>
    <property type="evidence" value="ECO:0007669"/>
    <property type="project" value="TreeGrafter"/>
</dbReference>
<feature type="compositionally biased region" description="Polar residues" evidence="6">
    <location>
        <begin position="175"/>
        <end position="188"/>
    </location>
</feature>
<comment type="similarity">
    <text evidence="1">Belongs to the CAS family.</text>
</comment>
<dbReference type="GO" id="GO:0007155">
    <property type="term" value="P:cell adhesion"/>
    <property type="evidence" value="ECO:0007669"/>
    <property type="project" value="UniProtKB-KW"/>
</dbReference>
<evidence type="ECO:0000313" key="9">
    <source>
        <dbReference type="EMBL" id="KFD62417.1"/>
    </source>
</evidence>
<accession>A0A085MLM1</accession>
<evidence type="ECO:0000256" key="5">
    <source>
        <dbReference type="PROSITE-ProRule" id="PRU00192"/>
    </source>
</evidence>